<proteinExistence type="predicted"/>
<dbReference type="HOGENOM" id="CLU_2811844_0_0_1"/>
<organism evidence="1 2">
    <name type="scientific">Amanita muscaria (strain Koide BX008)</name>
    <dbReference type="NCBI Taxonomy" id="946122"/>
    <lineage>
        <taxon>Eukaryota</taxon>
        <taxon>Fungi</taxon>
        <taxon>Dikarya</taxon>
        <taxon>Basidiomycota</taxon>
        <taxon>Agaricomycotina</taxon>
        <taxon>Agaricomycetes</taxon>
        <taxon>Agaricomycetidae</taxon>
        <taxon>Agaricales</taxon>
        <taxon>Pluteineae</taxon>
        <taxon>Amanitaceae</taxon>
        <taxon>Amanita</taxon>
    </lineage>
</organism>
<gene>
    <name evidence="1" type="ORF">M378DRAFT_749141</name>
</gene>
<dbReference type="AlphaFoldDB" id="A0A0C2SHV0"/>
<sequence length="67" mass="7816">MYLLFLRTYLISKGRRYRLVPQLFLPAVCSFVKSFQRSGPIGSLTRPFSKHVKRNSPPLLFKDDRTA</sequence>
<name>A0A0C2SHV0_AMAMK</name>
<accession>A0A0C2SHV0</accession>
<dbReference type="EMBL" id="KN818267">
    <property type="protein sequence ID" value="KIL62745.1"/>
    <property type="molecule type" value="Genomic_DNA"/>
</dbReference>
<reference evidence="1 2" key="1">
    <citation type="submission" date="2014-04" db="EMBL/GenBank/DDBJ databases">
        <title>Evolutionary Origins and Diversification of the Mycorrhizal Mutualists.</title>
        <authorList>
            <consortium name="DOE Joint Genome Institute"/>
            <consortium name="Mycorrhizal Genomics Consortium"/>
            <person name="Kohler A."/>
            <person name="Kuo A."/>
            <person name="Nagy L.G."/>
            <person name="Floudas D."/>
            <person name="Copeland A."/>
            <person name="Barry K.W."/>
            <person name="Cichocki N."/>
            <person name="Veneault-Fourrey C."/>
            <person name="LaButti K."/>
            <person name="Lindquist E.A."/>
            <person name="Lipzen A."/>
            <person name="Lundell T."/>
            <person name="Morin E."/>
            <person name="Murat C."/>
            <person name="Riley R."/>
            <person name="Ohm R."/>
            <person name="Sun H."/>
            <person name="Tunlid A."/>
            <person name="Henrissat B."/>
            <person name="Grigoriev I.V."/>
            <person name="Hibbett D.S."/>
            <person name="Martin F."/>
        </authorList>
    </citation>
    <scope>NUCLEOTIDE SEQUENCE [LARGE SCALE GENOMIC DNA]</scope>
    <source>
        <strain evidence="1 2">Koide BX008</strain>
    </source>
</reference>
<dbReference type="InParanoid" id="A0A0C2SHV0"/>
<evidence type="ECO:0000313" key="2">
    <source>
        <dbReference type="Proteomes" id="UP000054549"/>
    </source>
</evidence>
<evidence type="ECO:0000313" key="1">
    <source>
        <dbReference type="EMBL" id="KIL62745.1"/>
    </source>
</evidence>
<dbReference type="Proteomes" id="UP000054549">
    <property type="component" value="Unassembled WGS sequence"/>
</dbReference>
<protein>
    <submittedName>
        <fullName evidence="1">Uncharacterized protein</fullName>
    </submittedName>
</protein>
<keyword evidence="2" id="KW-1185">Reference proteome</keyword>